<dbReference type="EMBL" id="AP019860">
    <property type="protein sequence ID" value="BBM84920.1"/>
    <property type="molecule type" value="Genomic_DNA"/>
</dbReference>
<sequence length="204" mass="24433">MDKPGSTTVTKLKAWINHLKSKNLDEHVPMTETEVTDRDIEKHISHIKEGQEKQEKEQQKRRALLEKHLAAIKIKRRKKKVYNSLSLLEKRIAQALIDWYEKQKNIPDGLLELCFKKKVLIKVNFEKITDEFDSTLKIKRMRGSEKLKEMLLIFKRGKNLLLDFYSRDLREHIYTFMFLNGKIQSYEKSEEIANVIKYFQEFFE</sequence>
<accession>A0A5S9IPS9</accession>
<dbReference type="KEGG" id="uam:UABAM_03281"/>
<dbReference type="RefSeq" id="WP_151969047.1">
    <property type="nucleotide sequence ID" value="NZ_AP019860.1"/>
</dbReference>
<protein>
    <submittedName>
        <fullName evidence="1">Uncharacterized protein</fullName>
    </submittedName>
</protein>
<evidence type="ECO:0000313" key="2">
    <source>
        <dbReference type="Proteomes" id="UP000326354"/>
    </source>
</evidence>
<organism evidence="1 2">
    <name type="scientific">Uabimicrobium amorphum</name>
    <dbReference type="NCBI Taxonomy" id="2596890"/>
    <lineage>
        <taxon>Bacteria</taxon>
        <taxon>Pseudomonadati</taxon>
        <taxon>Planctomycetota</taxon>
        <taxon>Candidatus Uabimicrobiia</taxon>
        <taxon>Candidatus Uabimicrobiales</taxon>
        <taxon>Candidatus Uabimicrobiaceae</taxon>
        <taxon>Candidatus Uabimicrobium</taxon>
    </lineage>
</organism>
<name>A0A5S9IPS9_UABAM</name>
<keyword evidence="2" id="KW-1185">Reference proteome</keyword>
<proteinExistence type="predicted"/>
<dbReference type="AlphaFoldDB" id="A0A5S9IPS9"/>
<reference evidence="1 2" key="1">
    <citation type="submission" date="2019-08" db="EMBL/GenBank/DDBJ databases">
        <title>Complete genome sequence of Candidatus Uab amorphum.</title>
        <authorList>
            <person name="Shiratori T."/>
            <person name="Suzuki S."/>
            <person name="Kakizawa Y."/>
            <person name="Ishida K."/>
        </authorList>
    </citation>
    <scope>NUCLEOTIDE SEQUENCE [LARGE SCALE GENOMIC DNA]</scope>
    <source>
        <strain evidence="1 2">SRT547</strain>
    </source>
</reference>
<dbReference type="Proteomes" id="UP000326354">
    <property type="component" value="Chromosome"/>
</dbReference>
<gene>
    <name evidence="1" type="ORF">UABAM_03281</name>
</gene>
<evidence type="ECO:0000313" key="1">
    <source>
        <dbReference type="EMBL" id="BBM84920.1"/>
    </source>
</evidence>